<gene>
    <name evidence="5" type="ORF">BU251_02120</name>
</gene>
<evidence type="ECO:0000256" key="1">
    <source>
        <dbReference type="ARBA" id="ARBA00022630"/>
    </source>
</evidence>
<keyword evidence="3" id="KW-0676">Redox-active center</keyword>
<dbReference type="KEGG" id="vai:BU251_02120"/>
<dbReference type="RefSeq" id="WP_128699247.1">
    <property type="nucleotide sequence ID" value="NZ_CP019384.1"/>
</dbReference>
<proteinExistence type="inferred from homology"/>
<dbReference type="SUPFAM" id="SSF51905">
    <property type="entry name" value="FAD/NAD(P)-binding domain"/>
    <property type="match status" value="1"/>
</dbReference>
<feature type="domain" description="FAD/NAD(P)-binding" evidence="4">
    <location>
        <begin position="3"/>
        <end position="297"/>
    </location>
</feature>
<dbReference type="GO" id="GO:0005737">
    <property type="term" value="C:cytoplasm"/>
    <property type="evidence" value="ECO:0007669"/>
    <property type="project" value="InterPro"/>
</dbReference>
<dbReference type="Pfam" id="PF07992">
    <property type="entry name" value="Pyr_redox_2"/>
    <property type="match status" value="1"/>
</dbReference>
<accession>A0A410P3D9</accession>
<dbReference type="PRINTS" id="PR00368">
    <property type="entry name" value="FADPNR"/>
</dbReference>
<dbReference type="EMBL" id="CP019384">
    <property type="protein sequence ID" value="QAT16611.1"/>
    <property type="molecule type" value="Genomic_DNA"/>
</dbReference>
<dbReference type="PANTHER" id="PTHR48105">
    <property type="entry name" value="THIOREDOXIN REDUCTASE 1-RELATED-RELATED"/>
    <property type="match status" value="1"/>
</dbReference>
<evidence type="ECO:0000313" key="6">
    <source>
        <dbReference type="Proteomes" id="UP000287243"/>
    </source>
</evidence>
<dbReference type="InterPro" id="IPR005982">
    <property type="entry name" value="Thioredox_Rdtase"/>
</dbReference>
<name>A0A410P3D9_VELA1</name>
<protein>
    <recommendedName>
        <fullName evidence="3">Thioredoxin reductase</fullName>
        <ecNumber evidence="3">1.8.1.9</ecNumber>
    </recommendedName>
</protein>
<dbReference type="AlphaFoldDB" id="A0A410P3D9"/>
<keyword evidence="2 3" id="KW-0560">Oxidoreductase</keyword>
<dbReference type="InterPro" id="IPR050097">
    <property type="entry name" value="Ferredoxin-NADP_redctase_2"/>
</dbReference>
<dbReference type="NCBIfam" id="TIGR01292">
    <property type="entry name" value="TRX_reduct"/>
    <property type="match status" value="1"/>
</dbReference>
<dbReference type="Proteomes" id="UP000287243">
    <property type="component" value="Chromosome"/>
</dbReference>
<comment type="similarity">
    <text evidence="3">Belongs to the class-II pyridine nucleotide-disulfide oxidoreductase family.</text>
</comment>
<organism evidence="5 6">
    <name type="scientific">Velamenicoccus archaeovorus</name>
    <dbReference type="NCBI Taxonomy" id="1930593"/>
    <lineage>
        <taxon>Bacteria</taxon>
        <taxon>Pseudomonadati</taxon>
        <taxon>Candidatus Omnitrophota</taxon>
        <taxon>Candidatus Velamenicoccus</taxon>
    </lineage>
</organism>
<dbReference type="PRINTS" id="PR00469">
    <property type="entry name" value="PNDRDTASEII"/>
</dbReference>
<dbReference type="EC" id="1.8.1.9" evidence="3"/>
<comment type="catalytic activity">
    <reaction evidence="3">
        <text>[thioredoxin]-dithiol + NADP(+) = [thioredoxin]-disulfide + NADPH + H(+)</text>
        <dbReference type="Rhea" id="RHEA:20345"/>
        <dbReference type="Rhea" id="RHEA-COMP:10698"/>
        <dbReference type="Rhea" id="RHEA-COMP:10700"/>
        <dbReference type="ChEBI" id="CHEBI:15378"/>
        <dbReference type="ChEBI" id="CHEBI:29950"/>
        <dbReference type="ChEBI" id="CHEBI:50058"/>
        <dbReference type="ChEBI" id="CHEBI:57783"/>
        <dbReference type="ChEBI" id="CHEBI:58349"/>
        <dbReference type="EC" id="1.8.1.9"/>
    </reaction>
</comment>
<sequence length="312" mass="33910">MVYDVVIVGAGPAGLTAALYAGRSKLKTKILEKEAVGGQILLTELIENFPGVYRMNSFDWVEVVKKQLADLDQVELQESAGVDKLEKNGKEFRLHVHSDAAGGPEVLEAKSIILATGARPRRLGVPGENKLTGRGVSYCATCDGPLFRDKNVVVVGGGETALEEALYLSRFVKTVTIVHRRQGLRATALIQERVAKDPKIRLKLEFVPLEVVGASRVEALKIRNVADKHEESLACDGVFVFIGFNPETAFLEGMLETTQEGYILTDERMMASVEGVFVCGDCRKRPLNQVVTACSEGAIAAYAAARFLEQAT</sequence>
<keyword evidence="1 3" id="KW-0285">Flavoprotein</keyword>
<dbReference type="Gene3D" id="3.50.50.60">
    <property type="entry name" value="FAD/NAD(P)-binding domain"/>
    <property type="match status" value="2"/>
</dbReference>
<dbReference type="InterPro" id="IPR036188">
    <property type="entry name" value="FAD/NAD-bd_sf"/>
</dbReference>
<dbReference type="GO" id="GO:0019430">
    <property type="term" value="P:removal of superoxide radicals"/>
    <property type="evidence" value="ECO:0007669"/>
    <property type="project" value="UniProtKB-UniRule"/>
</dbReference>
<evidence type="ECO:0000313" key="5">
    <source>
        <dbReference type="EMBL" id="QAT16611.1"/>
    </source>
</evidence>
<keyword evidence="6" id="KW-1185">Reference proteome</keyword>
<reference evidence="5 6" key="1">
    <citation type="submission" date="2017-01" db="EMBL/GenBank/DDBJ databases">
        <title>First insights into the biology of 'candidatus Vampirococcus archaeovorus'.</title>
        <authorList>
            <person name="Kizina J."/>
            <person name="Jordan S."/>
            <person name="Stueber K."/>
            <person name="Reinhardt R."/>
            <person name="Harder J."/>
        </authorList>
    </citation>
    <scope>NUCLEOTIDE SEQUENCE [LARGE SCALE GENOMIC DNA]</scope>
    <source>
        <strain evidence="5 6">LiM</strain>
    </source>
</reference>
<comment type="cofactor">
    <cofactor evidence="3">
        <name>FAD</name>
        <dbReference type="ChEBI" id="CHEBI:57692"/>
    </cofactor>
</comment>
<comment type="subunit">
    <text evidence="3">Homodimer.</text>
</comment>
<evidence type="ECO:0000256" key="2">
    <source>
        <dbReference type="ARBA" id="ARBA00023002"/>
    </source>
</evidence>
<evidence type="ECO:0000256" key="3">
    <source>
        <dbReference type="RuleBase" id="RU003880"/>
    </source>
</evidence>
<keyword evidence="3" id="KW-0274">FAD</keyword>
<evidence type="ECO:0000259" key="4">
    <source>
        <dbReference type="Pfam" id="PF07992"/>
    </source>
</evidence>
<dbReference type="OrthoDB" id="9806179at2"/>
<dbReference type="InterPro" id="IPR023753">
    <property type="entry name" value="FAD/NAD-binding_dom"/>
</dbReference>
<dbReference type="GO" id="GO:0004791">
    <property type="term" value="F:thioredoxin-disulfide reductase (NADPH) activity"/>
    <property type="evidence" value="ECO:0007669"/>
    <property type="project" value="UniProtKB-UniRule"/>
</dbReference>